<proteinExistence type="predicted"/>
<protein>
    <submittedName>
        <fullName evidence="1">Uncharacterized protein</fullName>
    </submittedName>
</protein>
<gene>
    <name evidence="1" type="ORF">I4F81_002393</name>
</gene>
<name>A0ACC3BPC0_PYRYE</name>
<evidence type="ECO:0000313" key="2">
    <source>
        <dbReference type="Proteomes" id="UP000798662"/>
    </source>
</evidence>
<organism evidence="1 2">
    <name type="scientific">Pyropia yezoensis</name>
    <name type="common">Susabi-nori</name>
    <name type="synonym">Porphyra yezoensis</name>
    <dbReference type="NCBI Taxonomy" id="2788"/>
    <lineage>
        <taxon>Eukaryota</taxon>
        <taxon>Rhodophyta</taxon>
        <taxon>Bangiophyceae</taxon>
        <taxon>Bangiales</taxon>
        <taxon>Bangiaceae</taxon>
        <taxon>Pyropia</taxon>
    </lineage>
</organism>
<keyword evidence="2" id="KW-1185">Reference proteome</keyword>
<comment type="caution">
    <text evidence="1">The sequence shown here is derived from an EMBL/GenBank/DDBJ whole genome shotgun (WGS) entry which is preliminary data.</text>
</comment>
<sequence length="112" mass="11481">MTSRGGSALRPGIPPPGSAARPGTALAKPSLTTPSADLVSELKVAAVVYDVGSGAKDATSVKDGLERSRRMAEETLRNLAGRSAALLRELEAHYYASVAGVGVDNTGRVGEF</sequence>
<reference evidence="1" key="1">
    <citation type="submission" date="2019-11" db="EMBL/GenBank/DDBJ databases">
        <title>Nori genome reveals adaptations in red seaweeds to the harsh intertidal environment.</title>
        <authorList>
            <person name="Wang D."/>
            <person name="Mao Y."/>
        </authorList>
    </citation>
    <scope>NUCLEOTIDE SEQUENCE</scope>
    <source>
        <tissue evidence="1">Gametophyte</tissue>
    </source>
</reference>
<dbReference type="EMBL" id="CM020618">
    <property type="protein sequence ID" value="KAK1859799.1"/>
    <property type="molecule type" value="Genomic_DNA"/>
</dbReference>
<accession>A0ACC3BPC0</accession>
<dbReference type="Proteomes" id="UP000798662">
    <property type="component" value="Chromosome 1"/>
</dbReference>
<evidence type="ECO:0000313" key="1">
    <source>
        <dbReference type="EMBL" id="KAK1859799.1"/>
    </source>
</evidence>